<dbReference type="Proteomes" id="UP000215902">
    <property type="component" value="Unassembled WGS sequence"/>
</dbReference>
<keyword evidence="4" id="KW-1185">Reference proteome</keyword>
<keyword evidence="2" id="KW-1133">Transmembrane helix</keyword>
<dbReference type="EMBL" id="NIVC01003998">
    <property type="protein sequence ID" value="PAA49009.1"/>
    <property type="molecule type" value="Genomic_DNA"/>
</dbReference>
<gene>
    <name evidence="3" type="ORF">BOX15_Mlig013486g3</name>
</gene>
<feature type="transmembrane region" description="Helical" evidence="2">
    <location>
        <begin position="78"/>
        <end position="100"/>
    </location>
</feature>
<organism evidence="3 4">
    <name type="scientific">Macrostomum lignano</name>
    <dbReference type="NCBI Taxonomy" id="282301"/>
    <lineage>
        <taxon>Eukaryota</taxon>
        <taxon>Metazoa</taxon>
        <taxon>Spiralia</taxon>
        <taxon>Lophotrochozoa</taxon>
        <taxon>Platyhelminthes</taxon>
        <taxon>Rhabditophora</taxon>
        <taxon>Macrostomorpha</taxon>
        <taxon>Macrostomida</taxon>
        <taxon>Macrostomidae</taxon>
        <taxon>Macrostomum</taxon>
    </lineage>
</organism>
<dbReference type="AlphaFoldDB" id="A0A267DKF0"/>
<sequence length="205" mass="21013">KMFGKKKSAPGAKPKLDDNAKAAVMATAGFDGSGGGGKTGAGAGASASGTQAAAAGGAQLLNQALERYSVRMKRFCKAGAILAGIGIVILLVGALLVHFFKGHLSSNTWKRIPGIFGIVFLLLSLLMLGIAILLLVCAYHLMKNRDRDSASPCVNLQPPQPGSLPDTAYPKQEVPKQKGAGDASAPDDESAPLRATEEAEAEATA</sequence>
<feature type="transmembrane region" description="Helical" evidence="2">
    <location>
        <begin position="112"/>
        <end position="139"/>
    </location>
</feature>
<evidence type="ECO:0000256" key="2">
    <source>
        <dbReference type="SAM" id="Phobius"/>
    </source>
</evidence>
<feature type="region of interest" description="Disordered" evidence="1">
    <location>
        <begin position="150"/>
        <end position="205"/>
    </location>
</feature>
<protein>
    <submittedName>
        <fullName evidence="3">Uncharacterized protein</fullName>
    </submittedName>
</protein>
<reference evidence="3 4" key="1">
    <citation type="submission" date="2017-06" db="EMBL/GenBank/DDBJ databases">
        <title>A platform for efficient transgenesis in Macrostomum lignano, a flatworm model organism for stem cell research.</title>
        <authorList>
            <person name="Berezikov E."/>
        </authorList>
    </citation>
    <scope>NUCLEOTIDE SEQUENCE [LARGE SCALE GENOMIC DNA]</scope>
    <source>
        <strain evidence="3">DV1</strain>
        <tissue evidence="3">Whole organism</tissue>
    </source>
</reference>
<proteinExistence type="predicted"/>
<evidence type="ECO:0000256" key="1">
    <source>
        <dbReference type="SAM" id="MobiDB-lite"/>
    </source>
</evidence>
<comment type="caution">
    <text evidence="3">The sequence shown here is derived from an EMBL/GenBank/DDBJ whole genome shotgun (WGS) entry which is preliminary data.</text>
</comment>
<evidence type="ECO:0000313" key="3">
    <source>
        <dbReference type="EMBL" id="PAA49009.1"/>
    </source>
</evidence>
<evidence type="ECO:0000313" key="4">
    <source>
        <dbReference type="Proteomes" id="UP000215902"/>
    </source>
</evidence>
<feature type="non-terminal residue" evidence="3">
    <location>
        <position position="1"/>
    </location>
</feature>
<name>A0A267DKF0_9PLAT</name>
<keyword evidence="2" id="KW-0472">Membrane</keyword>
<keyword evidence="2" id="KW-0812">Transmembrane</keyword>
<accession>A0A267DKF0</accession>